<feature type="region of interest" description="Disordered" evidence="1">
    <location>
        <begin position="28"/>
        <end position="85"/>
    </location>
</feature>
<name>A0A6S7EAL6_9BURK</name>
<dbReference type="EMBL" id="CADILG010000036">
    <property type="protein sequence ID" value="CAB3902164.1"/>
    <property type="molecule type" value="Genomic_DNA"/>
</dbReference>
<dbReference type="InterPro" id="IPR022053">
    <property type="entry name" value="DUF3613"/>
</dbReference>
<evidence type="ECO:0000313" key="4">
    <source>
        <dbReference type="Proteomes" id="UP000494117"/>
    </source>
</evidence>
<dbReference type="Proteomes" id="UP000494117">
    <property type="component" value="Unassembled WGS sequence"/>
</dbReference>
<organism evidence="3 4">
    <name type="scientific">Achromobacter anxifer</name>
    <dbReference type="NCBI Taxonomy" id="1287737"/>
    <lineage>
        <taxon>Bacteria</taxon>
        <taxon>Pseudomonadati</taxon>
        <taxon>Pseudomonadota</taxon>
        <taxon>Betaproteobacteria</taxon>
        <taxon>Burkholderiales</taxon>
        <taxon>Alcaligenaceae</taxon>
        <taxon>Achromobacter</taxon>
    </lineage>
</organism>
<evidence type="ECO:0000256" key="1">
    <source>
        <dbReference type="SAM" id="MobiDB-lite"/>
    </source>
</evidence>
<keyword evidence="4" id="KW-1185">Reference proteome</keyword>
<protein>
    <recommendedName>
        <fullName evidence="5">DUF3613 domain-containing protein</fullName>
    </recommendedName>
</protein>
<accession>A0A6S7EAL6</accession>
<reference evidence="3 4" key="1">
    <citation type="submission" date="2020-04" db="EMBL/GenBank/DDBJ databases">
        <authorList>
            <person name="De Canck E."/>
        </authorList>
    </citation>
    <scope>NUCLEOTIDE SEQUENCE [LARGE SCALE GENOMIC DNA]</scope>
    <source>
        <strain evidence="3 4">LMG 26858</strain>
    </source>
</reference>
<feature type="chain" id="PRO_5029011968" description="DUF3613 domain-containing protein" evidence="2">
    <location>
        <begin position="28"/>
        <end position="144"/>
    </location>
</feature>
<dbReference type="Pfam" id="PF12266">
    <property type="entry name" value="DUF3613"/>
    <property type="match status" value="1"/>
</dbReference>
<dbReference type="AlphaFoldDB" id="A0A6S7EAL6"/>
<proteinExistence type="predicted"/>
<keyword evidence="2" id="KW-0732">Signal</keyword>
<feature type="compositionally biased region" description="Low complexity" evidence="1">
    <location>
        <begin position="41"/>
        <end position="56"/>
    </location>
</feature>
<evidence type="ECO:0008006" key="5">
    <source>
        <dbReference type="Google" id="ProtNLM"/>
    </source>
</evidence>
<feature type="signal peptide" evidence="2">
    <location>
        <begin position="1"/>
        <end position="27"/>
    </location>
</feature>
<dbReference type="RefSeq" id="WP_175209050.1">
    <property type="nucleotide sequence ID" value="NZ_CADILG010000036.1"/>
</dbReference>
<gene>
    <name evidence="3" type="ORF">LMG26858_04293</name>
</gene>
<sequence>MSHPTHRASYLLACVLAAAALAPASGAAQSNAPLTGSMSGAPPAAAAAPIAESVPAPSMPDRPVVQQVQTPMPQAPAAAAPAPEENFGDVTRGLLAAQADGRRAGNALPVLGPVSTAAWNRYLDSFKHPIPEWFDRHVETPNTQ</sequence>
<evidence type="ECO:0000256" key="2">
    <source>
        <dbReference type="SAM" id="SignalP"/>
    </source>
</evidence>
<evidence type="ECO:0000313" key="3">
    <source>
        <dbReference type="EMBL" id="CAB3902164.1"/>
    </source>
</evidence>
<feature type="compositionally biased region" description="Low complexity" evidence="1">
    <location>
        <begin position="63"/>
        <end position="83"/>
    </location>
</feature>